<gene>
    <name evidence="1" type="ORF">V6N11_078187</name>
</gene>
<reference evidence="1 2" key="1">
    <citation type="journal article" date="2024" name="G3 (Bethesda)">
        <title>Genome assembly of Hibiscus sabdariffa L. provides insights into metabolisms of medicinal natural products.</title>
        <authorList>
            <person name="Kim T."/>
        </authorList>
    </citation>
    <scope>NUCLEOTIDE SEQUENCE [LARGE SCALE GENOMIC DNA]</scope>
    <source>
        <strain evidence="1">TK-2024</strain>
        <tissue evidence="1">Old leaves</tissue>
    </source>
</reference>
<evidence type="ECO:0000313" key="2">
    <source>
        <dbReference type="Proteomes" id="UP001396334"/>
    </source>
</evidence>
<proteinExistence type="predicted"/>
<dbReference type="Proteomes" id="UP001396334">
    <property type="component" value="Unassembled WGS sequence"/>
</dbReference>
<dbReference type="InterPro" id="IPR021109">
    <property type="entry name" value="Peptidase_aspartic_dom_sf"/>
</dbReference>
<organism evidence="1 2">
    <name type="scientific">Hibiscus sabdariffa</name>
    <name type="common">roselle</name>
    <dbReference type="NCBI Taxonomy" id="183260"/>
    <lineage>
        <taxon>Eukaryota</taxon>
        <taxon>Viridiplantae</taxon>
        <taxon>Streptophyta</taxon>
        <taxon>Embryophyta</taxon>
        <taxon>Tracheophyta</taxon>
        <taxon>Spermatophyta</taxon>
        <taxon>Magnoliopsida</taxon>
        <taxon>eudicotyledons</taxon>
        <taxon>Gunneridae</taxon>
        <taxon>Pentapetalae</taxon>
        <taxon>rosids</taxon>
        <taxon>malvids</taxon>
        <taxon>Malvales</taxon>
        <taxon>Malvaceae</taxon>
        <taxon>Malvoideae</taxon>
        <taxon>Hibiscus</taxon>
    </lineage>
</organism>
<name>A0ABR2TFB0_9ROSI</name>
<dbReference type="Gene3D" id="2.40.70.10">
    <property type="entry name" value="Acid Proteases"/>
    <property type="match status" value="1"/>
</dbReference>
<protein>
    <recommendedName>
        <fullName evidence="3">Ribosomal protein S4</fullName>
    </recommendedName>
</protein>
<sequence length="195" mass="22417">MVPCVQMRIRSNSGHIKSSRRWNTWPWKRKIEPGSGAECRWPLFKRNRRRISFLQIKYYSSGNAELHFGRRATGIKKSLCNSRQWELLHLLNSQAYQALAVLKELSGRSLKEAPEDRTLPLCWKGRKPFRSAHSAKKYFKPVLSPAFTNSGRREIQFELHPEAYPIISNKGKVCQGILNGTQIRLQNLNAIGGEG</sequence>
<dbReference type="EMBL" id="JBBPBN010000006">
    <property type="protein sequence ID" value="KAK9036178.1"/>
    <property type="molecule type" value="Genomic_DNA"/>
</dbReference>
<accession>A0ABR2TFB0</accession>
<evidence type="ECO:0000313" key="1">
    <source>
        <dbReference type="EMBL" id="KAK9036178.1"/>
    </source>
</evidence>
<keyword evidence="2" id="KW-1185">Reference proteome</keyword>
<evidence type="ECO:0008006" key="3">
    <source>
        <dbReference type="Google" id="ProtNLM"/>
    </source>
</evidence>
<comment type="caution">
    <text evidence="1">The sequence shown here is derived from an EMBL/GenBank/DDBJ whole genome shotgun (WGS) entry which is preliminary data.</text>
</comment>